<dbReference type="SMART" id="SM00409">
    <property type="entry name" value="IG"/>
    <property type="match status" value="1"/>
</dbReference>
<keyword evidence="14" id="KW-0393">Immunoglobulin domain</keyword>
<comment type="subcellular location">
    <subcellularLocation>
        <location evidence="1">Cell membrane</location>
        <topology evidence="1">Single-pass type I membrane protein</topology>
    </subcellularLocation>
</comment>
<keyword evidence="13" id="KW-0449">Lipoprotein</keyword>
<feature type="non-terminal residue" evidence="18">
    <location>
        <position position="209"/>
    </location>
</feature>
<dbReference type="AlphaFoldDB" id="A0A850U7X5"/>
<keyword evidence="4 15" id="KW-0812">Transmembrane</keyword>
<keyword evidence="10" id="KW-0564">Palmitate</keyword>
<dbReference type="GO" id="GO:0007166">
    <property type="term" value="P:cell surface receptor signaling pathway"/>
    <property type="evidence" value="ECO:0007669"/>
    <property type="project" value="TreeGrafter"/>
</dbReference>
<dbReference type="InterPro" id="IPR013106">
    <property type="entry name" value="Ig_V-set"/>
</dbReference>
<keyword evidence="12" id="KW-0325">Glycoprotein</keyword>
<evidence type="ECO:0000313" key="19">
    <source>
        <dbReference type="Proteomes" id="UP000640762"/>
    </source>
</evidence>
<evidence type="ECO:0000256" key="15">
    <source>
        <dbReference type="SAM" id="Phobius"/>
    </source>
</evidence>
<keyword evidence="3" id="KW-1003">Cell membrane</keyword>
<evidence type="ECO:0000256" key="14">
    <source>
        <dbReference type="ARBA" id="ARBA00023319"/>
    </source>
</evidence>
<accession>A0A850U7X5</accession>
<dbReference type="GO" id="GO:0009897">
    <property type="term" value="C:external side of plasma membrane"/>
    <property type="evidence" value="ECO:0007669"/>
    <property type="project" value="TreeGrafter"/>
</dbReference>
<dbReference type="Pfam" id="PF07686">
    <property type="entry name" value="V-set"/>
    <property type="match status" value="1"/>
</dbReference>
<dbReference type="SUPFAM" id="SSF48726">
    <property type="entry name" value="Immunoglobulin"/>
    <property type="match status" value="1"/>
</dbReference>
<organism evidence="18 19">
    <name type="scientific">Grus americana</name>
    <name type="common">Whooping crane</name>
    <dbReference type="NCBI Taxonomy" id="9117"/>
    <lineage>
        <taxon>Eukaryota</taxon>
        <taxon>Metazoa</taxon>
        <taxon>Chordata</taxon>
        <taxon>Craniata</taxon>
        <taxon>Vertebrata</taxon>
        <taxon>Euteleostomi</taxon>
        <taxon>Archelosauria</taxon>
        <taxon>Archosauria</taxon>
        <taxon>Dinosauria</taxon>
        <taxon>Saurischia</taxon>
        <taxon>Theropoda</taxon>
        <taxon>Coelurosauria</taxon>
        <taxon>Aves</taxon>
        <taxon>Neognathae</taxon>
        <taxon>Neoaves</taxon>
        <taxon>Gruiformes</taxon>
        <taxon>Gruidae</taxon>
        <taxon>Grus</taxon>
    </lineage>
</organism>
<feature type="chain" id="PRO_5033001255" description="T-cell surface glycoprotein CD8 alpha chain" evidence="16">
    <location>
        <begin position="23"/>
        <end position="209"/>
    </location>
</feature>
<comment type="caution">
    <text evidence="18">The sequence shown here is derived from an EMBL/GenBank/DDBJ whole genome shotgun (WGS) entry which is preliminary data.</text>
</comment>
<evidence type="ECO:0000256" key="2">
    <source>
        <dbReference type="ARBA" id="ARBA00021525"/>
    </source>
</evidence>
<dbReference type="PANTHER" id="PTHR10441:SF2">
    <property type="entry name" value="T-CELL SURFACE GLYCOPROTEIN CD8 ALPHA CHAIN"/>
    <property type="match status" value="1"/>
</dbReference>
<keyword evidence="19" id="KW-1185">Reference proteome</keyword>
<protein>
    <recommendedName>
        <fullName evidence="2">T-cell surface glycoprotein CD8 alpha chain</fullName>
    </recommendedName>
</protein>
<keyword evidence="6" id="KW-0391">Immunity</keyword>
<dbReference type="InterPro" id="IPR036179">
    <property type="entry name" value="Ig-like_dom_sf"/>
</dbReference>
<dbReference type="Proteomes" id="UP000640762">
    <property type="component" value="Unassembled WGS sequence"/>
</dbReference>
<evidence type="ECO:0000256" key="1">
    <source>
        <dbReference type="ARBA" id="ARBA00004251"/>
    </source>
</evidence>
<evidence type="ECO:0000313" key="18">
    <source>
        <dbReference type="EMBL" id="NWH27387.1"/>
    </source>
</evidence>
<dbReference type="GO" id="GO:0002456">
    <property type="term" value="P:T cell mediated immunity"/>
    <property type="evidence" value="ECO:0007669"/>
    <property type="project" value="TreeGrafter"/>
</dbReference>
<name>A0A850U7X5_GRUAM</name>
<keyword evidence="7 15" id="KW-1133">Transmembrane helix</keyword>
<gene>
    <name evidence="18" type="primary">Cd8a</name>
    <name evidence="18" type="ORF">GRUAME_R07604</name>
</gene>
<evidence type="ECO:0000256" key="4">
    <source>
        <dbReference type="ARBA" id="ARBA00022692"/>
    </source>
</evidence>
<dbReference type="FunFam" id="2.60.40.10:FF:001514">
    <property type="entry name" value="CD8 alpha chain"/>
    <property type="match status" value="1"/>
</dbReference>
<dbReference type="InterPro" id="IPR003599">
    <property type="entry name" value="Ig_sub"/>
</dbReference>
<feature type="domain" description="Ig-like" evidence="17">
    <location>
        <begin position="43"/>
        <end position="131"/>
    </location>
</feature>
<keyword evidence="9 15" id="KW-0472">Membrane</keyword>
<evidence type="ECO:0000256" key="10">
    <source>
        <dbReference type="ARBA" id="ARBA00023139"/>
    </source>
</evidence>
<evidence type="ECO:0000256" key="9">
    <source>
        <dbReference type="ARBA" id="ARBA00023136"/>
    </source>
</evidence>
<evidence type="ECO:0000256" key="3">
    <source>
        <dbReference type="ARBA" id="ARBA00022475"/>
    </source>
</evidence>
<dbReference type="GO" id="GO:0045065">
    <property type="term" value="P:cytotoxic T cell differentiation"/>
    <property type="evidence" value="ECO:0007669"/>
    <property type="project" value="TreeGrafter"/>
</dbReference>
<feature type="transmembrane region" description="Helical" evidence="15">
    <location>
        <begin position="183"/>
        <end position="207"/>
    </location>
</feature>
<evidence type="ECO:0000256" key="5">
    <source>
        <dbReference type="ARBA" id="ARBA00022729"/>
    </source>
</evidence>
<dbReference type="InterPro" id="IPR015468">
    <property type="entry name" value="CD8_asu"/>
</dbReference>
<feature type="signal peptide" evidence="16">
    <location>
        <begin position="1"/>
        <end position="22"/>
    </location>
</feature>
<feature type="non-terminal residue" evidence="18">
    <location>
        <position position="1"/>
    </location>
</feature>
<evidence type="ECO:0000256" key="6">
    <source>
        <dbReference type="ARBA" id="ARBA00022859"/>
    </source>
</evidence>
<evidence type="ECO:0000256" key="12">
    <source>
        <dbReference type="ARBA" id="ARBA00023180"/>
    </source>
</evidence>
<dbReference type="PANTHER" id="PTHR10441">
    <property type="entry name" value="CD8 ALPHA CHAIN"/>
    <property type="match status" value="1"/>
</dbReference>
<reference evidence="18" key="1">
    <citation type="submission" date="2019-10" db="EMBL/GenBank/DDBJ databases">
        <title>Bird 10,000 Genomes (B10K) Project - Family phase.</title>
        <authorList>
            <person name="Zhang G."/>
        </authorList>
    </citation>
    <scope>NUCLEOTIDE SEQUENCE</scope>
    <source>
        <strain evidence="18">B10K-DU-012-65</strain>
        <tissue evidence="18">Muscle</tissue>
    </source>
</reference>
<dbReference type="PROSITE" id="PS50835">
    <property type="entry name" value="IG_LIKE"/>
    <property type="match status" value="1"/>
</dbReference>
<evidence type="ECO:0000256" key="16">
    <source>
        <dbReference type="SAM" id="SignalP"/>
    </source>
</evidence>
<proteinExistence type="predicted"/>
<dbReference type="EMBL" id="WEIX01014836">
    <property type="protein sequence ID" value="NWH27387.1"/>
    <property type="molecule type" value="Genomic_DNA"/>
</dbReference>
<keyword evidence="11" id="KW-1015">Disulfide bond</keyword>
<dbReference type="Gene3D" id="2.60.40.10">
    <property type="entry name" value="Immunoglobulins"/>
    <property type="match status" value="1"/>
</dbReference>
<keyword evidence="5 16" id="KW-0732">Signal</keyword>
<evidence type="ECO:0000256" key="7">
    <source>
        <dbReference type="ARBA" id="ARBA00022989"/>
    </source>
</evidence>
<sequence>MARSPALLLLLILGFCEYGHQAGQKYNMKVGFRDKSIKHPQMGQRLELECLSAKEDSGVSWLRLDKHGTLHFIVFISSLPRTVFSGNKETSTRFEASKRSNSYWLVVKSFTLEDEGKYFCLMNSNQMLYFSPGQPVFFPVTTTVASITPAHTTQHGITQTDPCLKTRDAETNKEKKLNFSCDIIIWVPLAGACLLLLLALAVTVIACQR</sequence>
<dbReference type="InterPro" id="IPR013783">
    <property type="entry name" value="Ig-like_fold"/>
</dbReference>
<dbReference type="InterPro" id="IPR007110">
    <property type="entry name" value="Ig-like_dom"/>
</dbReference>
<evidence type="ECO:0000256" key="11">
    <source>
        <dbReference type="ARBA" id="ARBA00023157"/>
    </source>
</evidence>
<evidence type="ECO:0000256" key="8">
    <source>
        <dbReference type="ARBA" id="ARBA00023130"/>
    </source>
</evidence>
<keyword evidence="8" id="KW-1064">Adaptive immunity</keyword>
<evidence type="ECO:0000259" key="17">
    <source>
        <dbReference type="PROSITE" id="PS50835"/>
    </source>
</evidence>
<evidence type="ECO:0000256" key="13">
    <source>
        <dbReference type="ARBA" id="ARBA00023288"/>
    </source>
</evidence>